<accession>A0A7C3A975</accession>
<evidence type="ECO:0000313" key="6">
    <source>
        <dbReference type="EMBL" id="HEX70798.1"/>
    </source>
</evidence>
<reference evidence="6" key="1">
    <citation type="journal article" date="2020" name="mSystems">
        <title>Genome- and Community-Level Interaction Insights into Carbon Utilization and Element Cycling Functions of Hydrothermarchaeota in Hydrothermal Sediment.</title>
        <authorList>
            <person name="Zhou Z."/>
            <person name="Liu Y."/>
            <person name="Xu W."/>
            <person name="Pan J."/>
            <person name="Luo Z.H."/>
            <person name="Li M."/>
        </authorList>
    </citation>
    <scope>NUCLEOTIDE SEQUENCE [LARGE SCALE GENOMIC DNA]</scope>
    <source>
        <strain evidence="6">SpSt-192</strain>
    </source>
</reference>
<organism evidence="6">
    <name type="scientific">Thermorudis sp</name>
    <dbReference type="NCBI Taxonomy" id="1969470"/>
    <lineage>
        <taxon>Bacteria</taxon>
        <taxon>Pseudomonadati</taxon>
        <taxon>Thermomicrobiota</taxon>
        <taxon>Thermomicrobia</taxon>
        <taxon>Thermomicrobia incertae sedis</taxon>
        <taxon>Thermorudis</taxon>
    </lineage>
</organism>
<evidence type="ECO:0000256" key="4">
    <source>
        <dbReference type="ARBA" id="ARBA00035393"/>
    </source>
</evidence>
<proteinExistence type="inferred from homology"/>
<dbReference type="PANTHER" id="PTHR21314:SF0">
    <property type="entry name" value="QUEUOSINE 5'-PHOSPHATE N-GLYCOSYLASE_HYDROLASE"/>
    <property type="match status" value="1"/>
</dbReference>
<sequence>MERSDPLGVLETTRFVLQQAQSVHLSPEGLDRVAAALLAQPAGSPSWEHPLHWRGEREQTANYVLVLDALNFCFWPEPRWRVDYRGQVYDGYWALAAALRRAIEQGEPLWDAAYLARITAEGLARLLAGDGNVPLLAERAANLRQVGEGLLAHFGGWFSQAIEQAGRSAVALVKLVVQHFPSFDDVARYRDQEVRFYKRAQLLATDLAGAFRGRDLGEFRDLDQLTAFADYKLPQVLRYYGALTYSPALATRIDRREELPAGSQEEIEIRAATVWAVDELRHRLAAAGRPMPPWQIDWSLWNLGQALPPDAPPYHRTLTIFY</sequence>
<evidence type="ECO:0000256" key="2">
    <source>
        <dbReference type="ARBA" id="ARBA00035119"/>
    </source>
</evidence>
<evidence type="ECO:0000256" key="3">
    <source>
        <dbReference type="ARBA" id="ARBA00035306"/>
    </source>
</evidence>
<protein>
    <recommendedName>
        <fullName evidence="3">Queuosine 5'-phosphate N-glycosylase/hydrolase</fullName>
    </recommendedName>
    <alternativeName>
        <fullName evidence="4">Queuosine-nucleotide N-glycosylase/hydrolase</fullName>
    </alternativeName>
</protein>
<evidence type="ECO:0000256" key="5">
    <source>
        <dbReference type="ARBA" id="ARBA00048204"/>
    </source>
</evidence>
<comment type="similarity">
    <text evidence="2">Belongs to the QNG1 protein family.</text>
</comment>
<comment type="catalytic activity">
    <reaction evidence="5">
        <text>queuosine 5'-phosphate + H2O = queuine + D-ribose 5-phosphate</text>
        <dbReference type="Rhea" id="RHEA:75387"/>
        <dbReference type="ChEBI" id="CHEBI:15377"/>
        <dbReference type="ChEBI" id="CHEBI:17433"/>
        <dbReference type="ChEBI" id="CHEBI:78346"/>
        <dbReference type="ChEBI" id="CHEBI:194371"/>
    </reaction>
    <physiologicalReaction direction="left-to-right" evidence="5">
        <dbReference type="Rhea" id="RHEA:75388"/>
    </physiologicalReaction>
</comment>
<dbReference type="PANTHER" id="PTHR21314">
    <property type="entry name" value="QUEUOSINE 5'-PHOSPHATE N-GLYCOSYLASE_HYDROLASE-RELATED"/>
    <property type="match status" value="1"/>
</dbReference>
<dbReference type="InterPro" id="IPR019438">
    <property type="entry name" value="Q_salvage"/>
</dbReference>
<comment type="caution">
    <text evidence="6">The sequence shown here is derived from an EMBL/GenBank/DDBJ whole genome shotgun (WGS) entry which is preliminary data.</text>
</comment>
<name>A0A7C3A975_9BACT</name>
<dbReference type="Pfam" id="PF10343">
    <property type="entry name" value="Q_salvage"/>
    <property type="match status" value="1"/>
</dbReference>
<gene>
    <name evidence="6" type="ORF">ENP13_06095</name>
</gene>
<dbReference type="GO" id="GO:0006400">
    <property type="term" value="P:tRNA modification"/>
    <property type="evidence" value="ECO:0007669"/>
    <property type="project" value="TreeGrafter"/>
</dbReference>
<keyword evidence="1" id="KW-0378">Hydrolase</keyword>
<dbReference type="GO" id="GO:0016787">
    <property type="term" value="F:hydrolase activity"/>
    <property type="evidence" value="ECO:0007669"/>
    <property type="project" value="UniProtKB-KW"/>
</dbReference>
<evidence type="ECO:0000256" key="1">
    <source>
        <dbReference type="ARBA" id="ARBA00022801"/>
    </source>
</evidence>
<dbReference type="AlphaFoldDB" id="A0A7C3A975"/>
<dbReference type="EMBL" id="DSID01000456">
    <property type="protein sequence ID" value="HEX70798.1"/>
    <property type="molecule type" value="Genomic_DNA"/>
</dbReference>